<gene>
    <name evidence="1" type="ORF">BSK56_15620</name>
</gene>
<keyword evidence="2" id="KW-1185">Reference proteome</keyword>
<dbReference type="RefSeq" id="WP_076111385.1">
    <property type="nucleotide sequence ID" value="NZ_MPTB01000019.1"/>
</dbReference>
<evidence type="ECO:0000313" key="2">
    <source>
        <dbReference type="Proteomes" id="UP000187412"/>
    </source>
</evidence>
<organism evidence="1 2">
    <name type="scientific">Paenibacillus borealis</name>
    <dbReference type="NCBI Taxonomy" id="160799"/>
    <lineage>
        <taxon>Bacteria</taxon>
        <taxon>Bacillati</taxon>
        <taxon>Bacillota</taxon>
        <taxon>Bacilli</taxon>
        <taxon>Bacillales</taxon>
        <taxon>Paenibacillaceae</taxon>
        <taxon>Paenibacillus</taxon>
    </lineage>
</organism>
<dbReference type="EMBL" id="MPTB01000019">
    <property type="protein sequence ID" value="OMD46616.1"/>
    <property type="molecule type" value="Genomic_DNA"/>
</dbReference>
<sequence>MSPELSLLFPGLFAPQPEGTPVLDKINQRLEASGFTSAEIEIVTSVQYFHEPLDIVRLRCFGQTPAVHEMVLQCMPEISRIFNQHQSSQGLQATLDNYIVRAAV</sequence>
<accession>A0ABX3HBG6</accession>
<proteinExistence type="predicted"/>
<evidence type="ECO:0000313" key="1">
    <source>
        <dbReference type="EMBL" id="OMD46616.1"/>
    </source>
</evidence>
<protein>
    <submittedName>
        <fullName evidence="1">Uncharacterized protein</fullName>
    </submittedName>
</protein>
<dbReference type="Proteomes" id="UP000187412">
    <property type="component" value="Unassembled WGS sequence"/>
</dbReference>
<reference evidence="1 2" key="1">
    <citation type="submission" date="2016-10" db="EMBL/GenBank/DDBJ databases">
        <title>Paenibacillus species isolates.</title>
        <authorList>
            <person name="Beno S.M."/>
        </authorList>
    </citation>
    <scope>NUCLEOTIDE SEQUENCE [LARGE SCALE GENOMIC DNA]</scope>
    <source>
        <strain evidence="1 2">FSL H7-0744</strain>
    </source>
</reference>
<name>A0ABX3HBG6_PAEBO</name>
<comment type="caution">
    <text evidence="1">The sequence shown here is derived from an EMBL/GenBank/DDBJ whole genome shotgun (WGS) entry which is preliminary data.</text>
</comment>